<evidence type="ECO:0000313" key="7">
    <source>
        <dbReference type="Proteomes" id="UP001432027"/>
    </source>
</evidence>
<dbReference type="SUPFAM" id="SSF57850">
    <property type="entry name" value="RING/U-box"/>
    <property type="match status" value="1"/>
</dbReference>
<feature type="domain" description="RING-type" evidence="5">
    <location>
        <begin position="37"/>
        <end position="83"/>
    </location>
</feature>
<dbReference type="InterPro" id="IPR013083">
    <property type="entry name" value="Znf_RING/FYVE/PHD"/>
</dbReference>
<sequence length="96" mass="10588">ENECSQAESKAQARQNFIRELKEEDEKSPAPAFSRSCGVCMTPSPNRRAVFTACGHVICRACAETLAGQAEEEEKAISCPFCRTETGFVPLFENQI</sequence>
<dbReference type="SMART" id="SM00184">
    <property type="entry name" value="RING"/>
    <property type="match status" value="1"/>
</dbReference>
<dbReference type="EMBL" id="BTSX01000005">
    <property type="protein sequence ID" value="GMT02067.1"/>
    <property type="molecule type" value="Genomic_DNA"/>
</dbReference>
<dbReference type="PANTHER" id="PTHR16450:SF1">
    <property type="entry name" value="PROTEIN CBG12045"/>
    <property type="match status" value="1"/>
</dbReference>
<evidence type="ECO:0000256" key="2">
    <source>
        <dbReference type="ARBA" id="ARBA00022771"/>
    </source>
</evidence>
<comment type="caution">
    <text evidence="6">The sequence shown here is derived from an EMBL/GenBank/DDBJ whole genome shotgun (WGS) entry which is preliminary data.</text>
</comment>
<keyword evidence="7" id="KW-1185">Reference proteome</keyword>
<keyword evidence="3" id="KW-0862">Zinc</keyword>
<protein>
    <recommendedName>
        <fullName evidence="5">RING-type domain-containing protein</fullName>
    </recommendedName>
</protein>
<evidence type="ECO:0000313" key="6">
    <source>
        <dbReference type="EMBL" id="GMT02067.1"/>
    </source>
</evidence>
<dbReference type="GO" id="GO:0008270">
    <property type="term" value="F:zinc ion binding"/>
    <property type="evidence" value="ECO:0007669"/>
    <property type="project" value="UniProtKB-KW"/>
</dbReference>
<dbReference type="PANTHER" id="PTHR16450">
    <property type="entry name" value="RING FINGER PROTEIN 186"/>
    <property type="match status" value="1"/>
</dbReference>
<gene>
    <name evidence="6" type="ORF">PENTCL1PPCAC_24241</name>
</gene>
<evidence type="ECO:0000256" key="3">
    <source>
        <dbReference type="ARBA" id="ARBA00022833"/>
    </source>
</evidence>
<dbReference type="InterPro" id="IPR001841">
    <property type="entry name" value="Znf_RING"/>
</dbReference>
<name>A0AAV5U6P6_9BILA</name>
<dbReference type="Proteomes" id="UP001432027">
    <property type="component" value="Unassembled WGS sequence"/>
</dbReference>
<dbReference type="PROSITE" id="PS00518">
    <property type="entry name" value="ZF_RING_1"/>
    <property type="match status" value="1"/>
</dbReference>
<proteinExistence type="predicted"/>
<keyword evidence="2 4" id="KW-0863">Zinc-finger</keyword>
<dbReference type="Pfam" id="PF14634">
    <property type="entry name" value="zf-RING_5"/>
    <property type="match status" value="1"/>
</dbReference>
<dbReference type="InterPro" id="IPR017907">
    <property type="entry name" value="Znf_RING_CS"/>
</dbReference>
<evidence type="ECO:0000259" key="5">
    <source>
        <dbReference type="PROSITE" id="PS50089"/>
    </source>
</evidence>
<dbReference type="Gene3D" id="3.30.40.10">
    <property type="entry name" value="Zinc/RING finger domain, C3HC4 (zinc finger)"/>
    <property type="match status" value="1"/>
</dbReference>
<accession>A0AAV5U6P6</accession>
<evidence type="ECO:0000256" key="1">
    <source>
        <dbReference type="ARBA" id="ARBA00022723"/>
    </source>
</evidence>
<dbReference type="PROSITE" id="PS50089">
    <property type="entry name" value="ZF_RING_2"/>
    <property type="match status" value="1"/>
</dbReference>
<keyword evidence="1" id="KW-0479">Metal-binding</keyword>
<reference evidence="6" key="1">
    <citation type="submission" date="2023-10" db="EMBL/GenBank/DDBJ databases">
        <title>Genome assembly of Pristionchus species.</title>
        <authorList>
            <person name="Yoshida K."/>
            <person name="Sommer R.J."/>
        </authorList>
    </citation>
    <scope>NUCLEOTIDE SEQUENCE</scope>
    <source>
        <strain evidence="6">RS0144</strain>
    </source>
</reference>
<evidence type="ECO:0000256" key="4">
    <source>
        <dbReference type="PROSITE-ProRule" id="PRU00175"/>
    </source>
</evidence>
<feature type="non-terminal residue" evidence="6">
    <location>
        <position position="1"/>
    </location>
</feature>
<organism evidence="6 7">
    <name type="scientific">Pristionchus entomophagus</name>
    <dbReference type="NCBI Taxonomy" id="358040"/>
    <lineage>
        <taxon>Eukaryota</taxon>
        <taxon>Metazoa</taxon>
        <taxon>Ecdysozoa</taxon>
        <taxon>Nematoda</taxon>
        <taxon>Chromadorea</taxon>
        <taxon>Rhabditida</taxon>
        <taxon>Rhabditina</taxon>
        <taxon>Diplogasteromorpha</taxon>
        <taxon>Diplogasteroidea</taxon>
        <taxon>Neodiplogasteridae</taxon>
        <taxon>Pristionchus</taxon>
    </lineage>
</organism>
<dbReference type="AlphaFoldDB" id="A0AAV5U6P6"/>